<evidence type="ECO:0000313" key="8">
    <source>
        <dbReference type="EMBL" id="OOF59628.1"/>
    </source>
</evidence>
<dbReference type="Proteomes" id="UP000188541">
    <property type="component" value="Unassembled WGS sequence"/>
</dbReference>
<reference evidence="8 9" key="1">
    <citation type="submission" date="2016-10" db="EMBL/GenBank/DDBJ databases">
        <title>Rodentibacter gen. nov. and new species.</title>
        <authorList>
            <person name="Christensen H."/>
        </authorList>
    </citation>
    <scope>NUCLEOTIDE SEQUENCE [LARGE SCALE GENOMIC DNA]</scope>
    <source>
        <strain evidence="8 9">1996246016</strain>
    </source>
</reference>
<feature type="transmembrane region" description="Helical" evidence="6">
    <location>
        <begin position="104"/>
        <end position="124"/>
    </location>
</feature>
<feature type="domain" description="Major facilitator superfamily (MFS) profile" evidence="7">
    <location>
        <begin position="8"/>
        <end position="382"/>
    </location>
</feature>
<keyword evidence="3 6" id="KW-0812">Transmembrane</keyword>
<dbReference type="GO" id="GO:0005886">
    <property type="term" value="C:plasma membrane"/>
    <property type="evidence" value="ECO:0007669"/>
    <property type="project" value="UniProtKB-SubCell"/>
</dbReference>
<feature type="transmembrane region" description="Helical" evidence="6">
    <location>
        <begin position="203"/>
        <end position="226"/>
    </location>
</feature>
<evidence type="ECO:0000256" key="1">
    <source>
        <dbReference type="ARBA" id="ARBA00004651"/>
    </source>
</evidence>
<feature type="transmembrane region" description="Helical" evidence="6">
    <location>
        <begin position="293"/>
        <end position="310"/>
    </location>
</feature>
<feature type="transmembrane region" description="Helical" evidence="6">
    <location>
        <begin position="136"/>
        <end position="155"/>
    </location>
</feature>
<protein>
    <submittedName>
        <fullName evidence="8">Arabinose ABC transporter permease</fullName>
    </submittedName>
</protein>
<dbReference type="InterPro" id="IPR020846">
    <property type="entry name" value="MFS_dom"/>
</dbReference>
<evidence type="ECO:0000259" key="7">
    <source>
        <dbReference type="PROSITE" id="PS50850"/>
    </source>
</evidence>
<comment type="caution">
    <text evidence="8">The sequence shown here is derived from an EMBL/GenBank/DDBJ whole genome shotgun (WGS) entry which is preliminary data.</text>
</comment>
<feature type="transmembrane region" description="Helical" evidence="6">
    <location>
        <begin position="7"/>
        <end position="33"/>
    </location>
</feature>
<gene>
    <name evidence="8" type="ORF">BKK55_00490</name>
</gene>
<keyword evidence="5 6" id="KW-0472">Membrane</keyword>
<organism evidence="8 9">
    <name type="scientific">Rodentibacter genomosp. 2</name>
    <dbReference type="NCBI Taxonomy" id="1908266"/>
    <lineage>
        <taxon>Bacteria</taxon>
        <taxon>Pseudomonadati</taxon>
        <taxon>Pseudomonadota</taxon>
        <taxon>Gammaproteobacteria</taxon>
        <taxon>Pasteurellales</taxon>
        <taxon>Pasteurellaceae</taxon>
        <taxon>Rodentibacter</taxon>
    </lineage>
</organism>
<dbReference type="GO" id="GO:0022857">
    <property type="term" value="F:transmembrane transporter activity"/>
    <property type="evidence" value="ECO:0007669"/>
    <property type="project" value="InterPro"/>
</dbReference>
<dbReference type="InterPro" id="IPR050189">
    <property type="entry name" value="MFS_Efflux_Transporters"/>
</dbReference>
<evidence type="ECO:0000256" key="2">
    <source>
        <dbReference type="ARBA" id="ARBA00022475"/>
    </source>
</evidence>
<feature type="transmembrane region" description="Helical" evidence="6">
    <location>
        <begin position="161"/>
        <end position="182"/>
    </location>
</feature>
<dbReference type="SUPFAM" id="SSF103473">
    <property type="entry name" value="MFS general substrate transporter"/>
    <property type="match status" value="1"/>
</dbReference>
<sequence>MMTQNKFLIPILALGVFGILNTEMGVVGIIPIIAERFQVSVPDAAWMVSLFALVVAFSAPITPLLFSKINRKTAMVLALSVFVLSNLVSIFVESYAVQLIARAVPAFFHPVYVTIAFTVAAMSVVKEEAPKAVSKVFVGVSAGMVLGVPMTSFIADSLSFQAAMIFFASVNIIVLFVTLKFVPSLPVAQNLTYGDQLNVLKKPILWISILSAILMNAVMFGFYSYLSDYLQSVTQVSFKIISVLLFVYGMTNILGNILAGKMLAKTPQTTLKIIPLILTALYVELFISGESLIVVAIILFALGMIVGIANNGNQYLVSSAAPEAPEFANGLFLTAANLGTTLGTFICGLFIAGWDNQASVLGAIMFALLGFVGIWIRNRVYQGMLVKV</sequence>
<comment type="subcellular location">
    <subcellularLocation>
        <location evidence="1">Cell membrane</location>
        <topology evidence="1">Multi-pass membrane protein</topology>
    </subcellularLocation>
</comment>
<evidence type="ECO:0000313" key="9">
    <source>
        <dbReference type="Proteomes" id="UP000188541"/>
    </source>
</evidence>
<name>A0A1V3JS67_9PAST</name>
<dbReference type="CDD" id="cd17324">
    <property type="entry name" value="MFS_NepI_like"/>
    <property type="match status" value="1"/>
</dbReference>
<dbReference type="EMBL" id="MLHO01000002">
    <property type="protein sequence ID" value="OOF59628.1"/>
    <property type="molecule type" value="Genomic_DNA"/>
</dbReference>
<keyword evidence="9" id="KW-1185">Reference proteome</keyword>
<feature type="transmembrane region" description="Helical" evidence="6">
    <location>
        <begin position="45"/>
        <end position="66"/>
    </location>
</feature>
<evidence type="ECO:0000256" key="3">
    <source>
        <dbReference type="ARBA" id="ARBA00022692"/>
    </source>
</evidence>
<dbReference type="Pfam" id="PF07690">
    <property type="entry name" value="MFS_1"/>
    <property type="match status" value="1"/>
</dbReference>
<dbReference type="PANTHER" id="PTHR43124:SF3">
    <property type="entry name" value="CHLORAMPHENICOL EFFLUX PUMP RV0191"/>
    <property type="match status" value="1"/>
</dbReference>
<keyword evidence="4 6" id="KW-1133">Transmembrane helix</keyword>
<feature type="transmembrane region" description="Helical" evidence="6">
    <location>
        <begin position="238"/>
        <end position="258"/>
    </location>
</feature>
<proteinExistence type="predicted"/>
<evidence type="ECO:0000256" key="6">
    <source>
        <dbReference type="SAM" id="Phobius"/>
    </source>
</evidence>
<accession>A0A1V3JS67</accession>
<evidence type="ECO:0000256" key="5">
    <source>
        <dbReference type="ARBA" id="ARBA00023136"/>
    </source>
</evidence>
<dbReference type="Gene3D" id="1.20.1250.20">
    <property type="entry name" value="MFS general substrate transporter like domains"/>
    <property type="match status" value="2"/>
</dbReference>
<feature type="transmembrane region" description="Helical" evidence="6">
    <location>
        <begin position="73"/>
        <end position="92"/>
    </location>
</feature>
<dbReference type="InterPro" id="IPR011701">
    <property type="entry name" value="MFS"/>
</dbReference>
<dbReference type="PROSITE" id="PS50850">
    <property type="entry name" value="MFS"/>
    <property type="match status" value="1"/>
</dbReference>
<feature type="transmembrane region" description="Helical" evidence="6">
    <location>
        <begin position="358"/>
        <end position="376"/>
    </location>
</feature>
<dbReference type="PANTHER" id="PTHR43124">
    <property type="entry name" value="PURINE EFFLUX PUMP PBUE"/>
    <property type="match status" value="1"/>
</dbReference>
<dbReference type="InterPro" id="IPR036259">
    <property type="entry name" value="MFS_trans_sf"/>
</dbReference>
<dbReference type="OrthoDB" id="9788453at2"/>
<dbReference type="STRING" id="1908266.BKK55_00490"/>
<evidence type="ECO:0000256" key="4">
    <source>
        <dbReference type="ARBA" id="ARBA00022989"/>
    </source>
</evidence>
<dbReference type="AlphaFoldDB" id="A0A1V3JS67"/>
<feature type="transmembrane region" description="Helical" evidence="6">
    <location>
        <begin position="270"/>
        <end position="287"/>
    </location>
</feature>
<keyword evidence="2" id="KW-1003">Cell membrane</keyword>
<feature type="transmembrane region" description="Helical" evidence="6">
    <location>
        <begin position="331"/>
        <end position="352"/>
    </location>
</feature>